<proteinExistence type="predicted"/>
<dbReference type="EMBL" id="JAEPRE010000195">
    <property type="protein sequence ID" value="KAG2230560.1"/>
    <property type="molecule type" value="Genomic_DNA"/>
</dbReference>
<sequence>MSQDINYVESIITALQATVSEDNEVDWYLFLNAEKETIINSYCGTYLNVFKGTWKRRFKEVASSLNFRIKNDSGDANNWQTLISDELKAKKKDVFYISKHNNKHITILSVLLIKKSAITYLENLPVEKKWRLKSGRFIEDIVMQAINDSTFEHPCLSYIVDLAHPIWTNYCSPEKTDEVRTYNSVELPDLQDEIQNRINLYDNNTLTVADYYESASDQKLKFIDSFDKKKINYECC</sequence>
<protein>
    <submittedName>
        <fullName evidence="1">Uncharacterized protein</fullName>
    </submittedName>
</protein>
<keyword evidence="2" id="KW-1185">Reference proteome</keyword>
<name>A0A8H7SIT5_9FUNG</name>
<evidence type="ECO:0000313" key="1">
    <source>
        <dbReference type="EMBL" id="KAG2230560.1"/>
    </source>
</evidence>
<dbReference type="Proteomes" id="UP000613177">
    <property type="component" value="Unassembled WGS sequence"/>
</dbReference>
<gene>
    <name evidence="1" type="ORF">INT48_009900</name>
</gene>
<evidence type="ECO:0000313" key="2">
    <source>
        <dbReference type="Proteomes" id="UP000613177"/>
    </source>
</evidence>
<accession>A0A8H7SIT5</accession>
<comment type="caution">
    <text evidence="1">The sequence shown here is derived from an EMBL/GenBank/DDBJ whole genome shotgun (WGS) entry which is preliminary data.</text>
</comment>
<organism evidence="1 2">
    <name type="scientific">Thamnidium elegans</name>
    <dbReference type="NCBI Taxonomy" id="101142"/>
    <lineage>
        <taxon>Eukaryota</taxon>
        <taxon>Fungi</taxon>
        <taxon>Fungi incertae sedis</taxon>
        <taxon>Mucoromycota</taxon>
        <taxon>Mucoromycotina</taxon>
        <taxon>Mucoromycetes</taxon>
        <taxon>Mucorales</taxon>
        <taxon>Mucorineae</taxon>
        <taxon>Mucoraceae</taxon>
        <taxon>Thamnidium</taxon>
    </lineage>
</organism>
<reference evidence="1" key="1">
    <citation type="submission" date="2021-01" db="EMBL/GenBank/DDBJ databases">
        <title>Metabolic potential, ecology and presence of endohyphal bacteria is reflected in genomic diversity of Mucoromycotina.</title>
        <authorList>
            <person name="Muszewska A."/>
            <person name="Okrasinska A."/>
            <person name="Steczkiewicz K."/>
            <person name="Drgas O."/>
            <person name="Orlowska M."/>
            <person name="Perlinska-Lenart U."/>
            <person name="Aleksandrzak-Piekarczyk T."/>
            <person name="Szatraj K."/>
            <person name="Zielenkiewicz U."/>
            <person name="Pilsyk S."/>
            <person name="Malc E."/>
            <person name="Mieczkowski P."/>
            <person name="Kruszewska J.S."/>
            <person name="Biernat P."/>
            <person name="Pawlowska J."/>
        </authorList>
    </citation>
    <scope>NUCLEOTIDE SEQUENCE</scope>
    <source>
        <strain evidence="1">WA0000018081</strain>
    </source>
</reference>
<dbReference type="AlphaFoldDB" id="A0A8H7SIT5"/>